<evidence type="ECO:0000259" key="1">
    <source>
        <dbReference type="SMART" id="SM00953"/>
    </source>
</evidence>
<keyword evidence="3" id="KW-1185">Reference proteome</keyword>
<proteinExistence type="predicted"/>
<dbReference type="EMBL" id="VTZN01000016">
    <property type="protein sequence ID" value="KAA1251350.1"/>
    <property type="molecule type" value="Genomic_DNA"/>
</dbReference>
<reference evidence="2 3" key="1">
    <citation type="submission" date="2019-09" db="EMBL/GenBank/DDBJ databases">
        <title>Report of infection by Mycobacterium simiae a patient suffering from pulmonary tuberculosis.</title>
        <authorList>
            <person name="Mohanty P.S."/>
            <person name="Bansal A.K."/>
            <person name="Singh H."/>
            <person name="Sharma S."/>
            <person name="Patil S.A."/>
            <person name="Upadhaya P."/>
            <person name="Singh P.K."/>
            <person name="Kumar D."/>
            <person name="Kumar S."/>
            <person name="Singh R.K."/>
            <person name="Chaudhary B."/>
        </authorList>
    </citation>
    <scope>NUCLEOTIDE SEQUENCE [LARGE SCALE GENOMIC DNA]</scope>
    <source>
        <strain evidence="2 3">JAL-560-SIM</strain>
    </source>
</reference>
<gene>
    <name evidence="2" type="ORF">F0Q45_04625</name>
</gene>
<evidence type="ECO:0000313" key="2">
    <source>
        <dbReference type="EMBL" id="KAA1251350.1"/>
    </source>
</evidence>
<dbReference type="AlphaFoldDB" id="A0A5B1BV69"/>
<name>A0A5B1BV69_MYCSI</name>
<dbReference type="SMART" id="SM00953">
    <property type="entry name" value="RES"/>
    <property type="match status" value="1"/>
</dbReference>
<protein>
    <submittedName>
        <fullName evidence="2">RES family NAD+ phosphorylase</fullName>
    </submittedName>
</protein>
<dbReference type="OrthoDB" id="4716832at2"/>
<comment type="caution">
    <text evidence="2">The sequence shown here is derived from an EMBL/GenBank/DDBJ whole genome shotgun (WGS) entry which is preliminary data.</text>
</comment>
<dbReference type="Proteomes" id="UP000324701">
    <property type="component" value="Unassembled WGS sequence"/>
</dbReference>
<dbReference type="Pfam" id="PF08808">
    <property type="entry name" value="RES"/>
    <property type="match status" value="1"/>
</dbReference>
<feature type="domain" description="RES" evidence="1">
    <location>
        <begin position="33"/>
        <end position="159"/>
    </location>
</feature>
<sequence length="209" mass="22992">MNPSAAVASAPRRGLTGKYWHQGGTTYQLVSCADPARGPGRYHRTGEPGVWYASSQEQGAWAELFRHFLDEGVDPFEIRRRVGRVSVDLEVLDLTDEATRSHLGVSEADLVSDDCTLTQDIATAARNAGFDAVLSPAAAMPGCKTLAVFAHALSDKVTAERSEVRQPPPRLADLLPLIQPREDVPDSVRRMLKTLEQLGAQVIRRRRHR</sequence>
<dbReference type="InterPro" id="IPR014914">
    <property type="entry name" value="RES_dom"/>
</dbReference>
<dbReference type="RefSeq" id="WP_149652813.1">
    <property type="nucleotide sequence ID" value="NZ_VTZN01000016.1"/>
</dbReference>
<organism evidence="2 3">
    <name type="scientific">Mycobacterium simiae</name>
    <name type="common">Mycobacterium habana</name>
    <dbReference type="NCBI Taxonomy" id="1784"/>
    <lineage>
        <taxon>Bacteria</taxon>
        <taxon>Bacillati</taxon>
        <taxon>Actinomycetota</taxon>
        <taxon>Actinomycetes</taxon>
        <taxon>Mycobacteriales</taxon>
        <taxon>Mycobacteriaceae</taxon>
        <taxon>Mycobacterium</taxon>
        <taxon>Mycobacterium simiae complex</taxon>
    </lineage>
</organism>
<accession>A0A5B1BV69</accession>
<evidence type="ECO:0000313" key="3">
    <source>
        <dbReference type="Proteomes" id="UP000324701"/>
    </source>
</evidence>